<sequence>MEAGSARKSQRMSTPRSRPSSARTSSASGPRTIKAALRATTPTKSPSVVSNFDPTYLPMATTWEPTSADSSMVVGLDGLGGASRLVAIDNNSPTDERYGAIVEIPERKTVVFQGVVDICVLSGAVSACEFLILPGGPWRRIYSPSSHPLVSVRAVQTTRNATLTAQSTDAEIVQLQELWDARTKSGSNGSLVPSGAVVAFRVVSCGLEHIGMAAPPYRNLFTLKHFSERQEMRLPKKPAKRKVALSRLVEANKTKRAAKEYASKSASQPATDIESDRPLTEEDAMESDTGGEEFSAVVEYMHREDTLLALIGLPNFYPVSHLTAELQLLQVPVDWTENLDLASTSALQLDDGFEPTPPVYVIAGTQGQGKSTFSRLLLNRLIGRYGRIFYMETDLGQSELAPAGALTLSMLTDPLLGPPFTHSGITEPYHAVYMGVTTPKNDPDRYVAAIKRLTTVYRDFVANMRIQRALESGNGDKPAYASSTADLNRQVVPLVVNTQGWLKGLGIDLHYSLCETVKPTNYVQLYDSANSSDKADYEASSNGLAPIIDFSGIEACDPRLVWISAMSYERATLMLNAQPLAVVSGDAANDNESSEATISESQQQQPLTAVSNMDGAIRKGSKLAAHDMRALSLISQLYLAGGAVQAQQWNSNLQQLANPQWCLQAPLASQRPLAVPWADLVVWLGEEDVPASQLLRALNGAVVGVVAISTAPSPDAHTWTESEIHGLYSCANGISDQAAIELSEPGSRALLRASIAEHRPANMDGHEQRVLPPRIVYGQPNSNTTTFLTHALVRSVDPTDGHVHLLLPPSVVRPANGNRSGPMAQLSTLHRIVGIVKGPGPST</sequence>
<accession>A0ACC1M014</accession>
<feature type="non-terminal residue" evidence="1">
    <location>
        <position position="843"/>
    </location>
</feature>
<protein>
    <submittedName>
        <fullName evidence="1">Polynucleotide 5'-hydroxyl-kinase grc3</fullName>
    </submittedName>
</protein>
<comment type="caution">
    <text evidence="1">The sequence shown here is derived from an EMBL/GenBank/DDBJ whole genome shotgun (WGS) entry which is preliminary data.</text>
</comment>
<name>A0ACC1M014_9FUNG</name>
<evidence type="ECO:0000313" key="2">
    <source>
        <dbReference type="Proteomes" id="UP001139981"/>
    </source>
</evidence>
<gene>
    <name evidence="1" type="primary">GRC3</name>
    <name evidence="1" type="ORF">IWW38_003705</name>
</gene>
<dbReference type="Proteomes" id="UP001139981">
    <property type="component" value="Unassembled WGS sequence"/>
</dbReference>
<keyword evidence="2" id="KW-1185">Reference proteome</keyword>
<dbReference type="EMBL" id="JANBVB010001048">
    <property type="protein sequence ID" value="KAJ2891248.1"/>
    <property type="molecule type" value="Genomic_DNA"/>
</dbReference>
<evidence type="ECO:0000313" key="1">
    <source>
        <dbReference type="EMBL" id="KAJ2891248.1"/>
    </source>
</evidence>
<proteinExistence type="predicted"/>
<organism evidence="1 2">
    <name type="scientific">Coemansia aciculifera</name>
    <dbReference type="NCBI Taxonomy" id="417176"/>
    <lineage>
        <taxon>Eukaryota</taxon>
        <taxon>Fungi</taxon>
        <taxon>Fungi incertae sedis</taxon>
        <taxon>Zoopagomycota</taxon>
        <taxon>Kickxellomycotina</taxon>
        <taxon>Kickxellomycetes</taxon>
        <taxon>Kickxellales</taxon>
        <taxon>Kickxellaceae</taxon>
        <taxon>Coemansia</taxon>
    </lineage>
</organism>
<reference evidence="1" key="1">
    <citation type="submission" date="2022-07" db="EMBL/GenBank/DDBJ databases">
        <title>Phylogenomic reconstructions and comparative analyses of Kickxellomycotina fungi.</title>
        <authorList>
            <person name="Reynolds N.K."/>
            <person name="Stajich J.E."/>
            <person name="Barry K."/>
            <person name="Grigoriev I.V."/>
            <person name="Crous P."/>
            <person name="Smith M.E."/>
        </authorList>
    </citation>
    <scope>NUCLEOTIDE SEQUENCE</scope>
    <source>
        <strain evidence="1">CBS 190363</strain>
    </source>
</reference>